<evidence type="ECO:0000256" key="4">
    <source>
        <dbReference type="NCBIfam" id="TIGR03130"/>
    </source>
</evidence>
<evidence type="ECO:0000313" key="7">
    <source>
        <dbReference type="Proteomes" id="UP000184171"/>
    </source>
</evidence>
<feature type="modified residue" description="O-(phosphoribosyl dephospho-coenzyme A)serine" evidence="5">
    <location>
        <position position="32"/>
    </location>
</feature>
<organism evidence="6 7">
    <name type="scientific">Malonomonas rubra DSM 5091</name>
    <dbReference type="NCBI Taxonomy" id="1122189"/>
    <lineage>
        <taxon>Bacteria</taxon>
        <taxon>Pseudomonadati</taxon>
        <taxon>Thermodesulfobacteriota</taxon>
        <taxon>Desulfuromonadia</taxon>
        <taxon>Desulfuromonadales</taxon>
        <taxon>Geopsychrobacteraceae</taxon>
        <taxon>Malonomonas</taxon>
    </lineage>
</organism>
<dbReference type="RefSeq" id="WP_208610205.1">
    <property type="nucleotide sequence ID" value="NZ_FQZT01000031.1"/>
</dbReference>
<reference evidence="6 7" key="1">
    <citation type="submission" date="2016-11" db="EMBL/GenBank/DDBJ databases">
        <authorList>
            <person name="Jaros S."/>
            <person name="Januszkiewicz K."/>
            <person name="Wedrychowicz H."/>
        </authorList>
    </citation>
    <scope>NUCLEOTIDE SEQUENCE [LARGE SCALE GENOMIC DNA]</scope>
    <source>
        <strain evidence="6 7">DSM 5091</strain>
    </source>
</reference>
<evidence type="ECO:0000256" key="5">
    <source>
        <dbReference type="PIRSR" id="PIRSR609662-50"/>
    </source>
</evidence>
<dbReference type="SMR" id="A0A1M6NQ40"/>
<evidence type="ECO:0000256" key="2">
    <source>
        <dbReference type="ARBA" id="ARBA00022490"/>
    </source>
</evidence>
<dbReference type="InterPro" id="IPR023439">
    <property type="entry name" value="Mal_deCO2ase/Cit_lyase_ACP"/>
</dbReference>
<keyword evidence="3 5" id="KW-0597">Phosphoprotein</keyword>
<dbReference type="NCBIfam" id="TIGR03130">
    <property type="entry name" value="malonate_delta"/>
    <property type="match status" value="1"/>
</dbReference>
<dbReference type="GO" id="GO:0005737">
    <property type="term" value="C:cytoplasm"/>
    <property type="evidence" value="ECO:0007669"/>
    <property type="project" value="UniProtKB-SubCell"/>
</dbReference>
<dbReference type="Proteomes" id="UP000184171">
    <property type="component" value="Unassembled WGS sequence"/>
</dbReference>
<gene>
    <name evidence="6" type="ORF">SAMN02745165_03672</name>
</gene>
<dbReference type="EMBL" id="FQZT01000031">
    <property type="protein sequence ID" value="SHJ97778.1"/>
    <property type="molecule type" value="Genomic_DNA"/>
</dbReference>
<evidence type="ECO:0000256" key="3">
    <source>
        <dbReference type="ARBA" id="ARBA00022553"/>
    </source>
</evidence>
<name>A0A1M6NQ40_MALRU</name>
<dbReference type="STRING" id="1122189.SAMN02745165_03672"/>
<dbReference type="AlphaFoldDB" id="A0A1M6NQ40"/>
<keyword evidence="2" id="KW-0963">Cytoplasm</keyword>
<evidence type="ECO:0000313" key="6">
    <source>
        <dbReference type="EMBL" id="SHJ97778.1"/>
    </source>
</evidence>
<dbReference type="HAMAP" id="MF_00710">
    <property type="entry name" value="Malonate_deCO2ase_dsu"/>
    <property type="match status" value="1"/>
</dbReference>
<protein>
    <recommendedName>
        <fullName evidence="4">Malonate decarboxylase acyl carrier protein</fullName>
    </recommendedName>
</protein>
<comment type="PTM">
    <text evidence="5">Covalently binds the prosthetic group of malonate decarboxylase.</text>
</comment>
<accession>A0A1M6NQ40</accession>
<keyword evidence="7" id="KW-1185">Reference proteome</keyword>
<dbReference type="Pfam" id="PF06857">
    <property type="entry name" value="ACP"/>
    <property type="match status" value="1"/>
</dbReference>
<sequence>MEGMLNELNFKFKSENPVDVVLPKHHYGVVGSGDLEVLLKKHELEGAVEIRVVSPVRGFDHVWEKVLEKVISDAEVGNVAIEINDNNATPVVVALRLAQALSEAKSAEQSVN</sequence>
<proteinExistence type="inferred from homology"/>
<comment type="subcellular location">
    <subcellularLocation>
        <location evidence="1">Cytoplasm</location>
    </subcellularLocation>
</comment>
<dbReference type="InterPro" id="IPR009662">
    <property type="entry name" value="Malonate_deCO2ase_dsu"/>
</dbReference>
<evidence type="ECO:0000256" key="1">
    <source>
        <dbReference type="ARBA" id="ARBA00004496"/>
    </source>
</evidence>